<comment type="subcellular location">
    <subcellularLocation>
        <location evidence="1">Cytoplasm</location>
    </subcellularLocation>
</comment>
<accession>A0A3B0YWD5</accession>
<sequence length="224" mass="24310">MRILAIETSTDACSAALLIDNECYERYELAPKQHTLIILSQVKVLLADAGLCFNQLDAIAFGCGPGAFTGLRIATGVAQGLAYGADLPVIPVSSLAALAQGAFRRYQAQSILVAQDARMSEVYWACYQIKNGTANLLGEEALGSPSSVQLDFDGAWAGVGSGWRKYNELMLQQTGMPEQGCFSDLYPRSEDVAYLAQLYYSRNEICSAEVATPTYLRNQVVQKK</sequence>
<evidence type="ECO:0000256" key="3">
    <source>
        <dbReference type="ARBA" id="ARBA00022694"/>
    </source>
</evidence>
<evidence type="ECO:0000313" key="5">
    <source>
        <dbReference type="EMBL" id="VAW85355.1"/>
    </source>
</evidence>
<dbReference type="CDD" id="cd24032">
    <property type="entry name" value="ASKHA_NBD_TsaB"/>
    <property type="match status" value="1"/>
</dbReference>
<proteinExistence type="predicted"/>
<dbReference type="InterPro" id="IPR022496">
    <property type="entry name" value="T6A_TsaB"/>
</dbReference>
<dbReference type="NCBIfam" id="TIGR03725">
    <property type="entry name" value="T6A_YeaZ"/>
    <property type="match status" value="1"/>
</dbReference>
<dbReference type="InterPro" id="IPR000905">
    <property type="entry name" value="Gcp-like_dom"/>
</dbReference>
<name>A0A3B0YWD5_9ZZZZ</name>
<dbReference type="SUPFAM" id="SSF53067">
    <property type="entry name" value="Actin-like ATPase domain"/>
    <property type="match status" value="2"/>
</dbReference>
<evidence type="ECO:0000259" key="4">
    <source>
        <dbReference type="Pfam" id="PF00814"/>
    </source>
</evidence>
<dbReference type="Gene3D" id="3.30.420.40">
    <property type="match status" value="2"/>
</dbReference>
<evidence type="ECO:0000256" key="1">
    <source>
        <dbReference type="ARBA" id="ARBA00004496"/>
    </source>
</evidence>
<dbReference type="GO" id="GO:0002949">
    <property type="term" value="P:tRNA threonylcarbamoyladenosine modification"/>
    <property type="evidence" value="ECO:0007669"/>
    <property type="project" value="InterPro"/>
</dbReference>
<dbReference type="InterPro" id="IPR043129">
    <property type="entry name" value="ATPase_NBD"/>
</dbReference>
<gene>
    <name evidence="5" type="ORF">MNBD_GAMMA16-1641</name>
</gene>
<dbReference type="EMBL" id="UOFO01000070">
    <property type="protein sequence ID" value="VAW85355.1"/>
    <property type="molecule type" value="Genomic_DNA"/>
</dbReference>
<dbReference type="PANTHER" id="PTHR11735:SF11">
    <property type="entry name" value="TRNA THREONYLCARBAMOYLADENOSINE BIOSYNTHESIS PROTEIN TSAB"/>
    <property type="match status" value="1"/>
</dbReference>
<dbReference type="GO" id="GO:0005829">
    <property type="term" value="C:cytosol"/>
    <property type="evidence" value="ECO:0007669"/>
    <property type="project" value="TreeGrafter"/>
</dbReference>
<organism evidence="5">
    <name type="scientific">hydrothermal vent metagenome</name>
    <dbReference type="NCBI Taxonomy" id="652676"/>
    <lineage>
        <taxon>unclassified sequences</taxon>
        <taxon>metagenomes</taxon>
        <taxon>ecological metagenomes</taxon>
    </lineage>
</organism>
<evidence type="ECO:0000256" key="2">
    <source>
        <dbReference type="ARBA" id="ARBA00022490"/>
    </source>
</evidence>
<feature type="domain" description="Gcp-like" evidence="4">
    <location>
        <begin position="28"/>
        <end position="152"/>
    </location>
</feature>
<protein>
    <submittedName>
        <fullName evidence="5">tRNA threonylcarbamoyladenosine biosynthesis protein TsaB</fullName>
    </submittedName>
</protein>
<dbReference type="AlphaFoldDB" id="A0A3B0YWD5"/>
<keyword evidence="2" id="KW-0963">Cytoplasm</keyword>
<keyword evidence="3" id="KW-0819">tRNA processing</keyword>
<dbReference type="PANTHER" id="PTHR11735">
    <property type="entry name" value="TRNA N6-ADENOSINE THREONYLCARBAMOYLTRANSFERASE"/>
    <property type="match status" value="1"/>
</dbReference>
<dbReference type="FunFam" id="3.30.420.40:FF:000097">
    <property type="entry name" value="tRNA threonylcarbamoyladenosine biosynthesis protein TsaB"/>
    <property type="match status" value="1"/>
</dbReference>
<dbReference type="Pfam" id="PF00814">
    <property type="entry name" value="TsaD"/>
    <property type="match status" value="1"/>
</dbReference>
<reference evidence="5" key="1">
    <citation type="submission" date="2018-06" db="EMBL/GenBank/DDBJ databases">
        <authorList>
            <person name="Zhirakovskaya E."/>
        </authorList>
    </citation>
    <scope>NUCLEOTIDE SEQUENCE</scope>
</reference>